<dbReference type="RefSeq" id="WP_211354531.1">
    <property type="nucleotide sequence ID" value="NZ_VLLL01000006.1"/>
</dbReference>
<feature type="transmembrane region" description="Helical" evidence="8">
    <location>
        <begin position="182"/>
        <end position="201"/>
    </location>
</feature>
<evidence type="ECO:0000256" key="2">
    <source>
        <dbReference type="ARBA" id="ARBA00010792"/>
    </source>
</evidence>
<dbReference type="PANTHER" id="PTHR42709:SF6">
    <property type="entry name" value="UNDECAPRENYL PHOSPHATE TRANSPORTER A"/>
    <property type="match status" value="1"/>
</dbReference>
<feature type="transmembrane region" description="Helical" evidence="8">
    <location>
        <begin position="60"/>
        <end position="81"/>
    </location>
</feature>
<name>A0A562V3V0_9ACTN</name>
<dbReference type="Proteomes" id="UP000321617">
    <property type="component" value="Unassembled WGS sequence"/>
</dbReference>
<evidence type="ECO:0000256" key="7">
    <source>
        <dbReference type="SAM" id="MobiDB-lite"/>
    </source>
</evidence>
<feature type="compositionally biased region" description="Basic and acidic residues" evidence="7">
    <location>
        <begin position="301"/>
        <end position="314"/>
    </location>
</feature>
<gene>
    <name evidence="10" type="ORF">LX16_3320</name>
</gene>
<evidence type="ECO:0000313" key="11">
    <source>
        <dbReference type="Proteomes" id="UP000321617"/>
    </source>
</evidence>
<evidence type="ECO:0000313" key="10">
    <source>
        <dbReference type="EMBL" id="TWJ12560.1"/>
    </source>
</evidence>
<dbReference type="EMBL" id="VLLL01000006">
    <property type="protein sequence ID" value="TWJ12560.1"/>
    <property type="molecule type" value="Genomic_DNA"/>
</dbReference>
<comment type="subcellular location">
    <subcellularLocation>
        <location evidence="1">Cell membrane</location>
        <topology evidence="1">Multi-pass membrane protein</topology>
    </subcellularLocation>
</comment>
<evidence type="ECO:0000256" key="8">
    <source>
        <dbReference type="SAM" id="Phobius"/>
    </source>
</evidence>
<keyword evidence="11" id="KW-1185">Reference proteome</keyword>
<sequence length="314" mass="33617">MSSTEGVLSSVTEWAVGLMETMGGPGAGLAIALENLFPPLPSEVILPLAGFTASQGKMNLFAAIAWTTVGSLVGAIVLYYIGAVFGRRRIYAIAAKLPLVKTSDITKAELWFNKHGAKAVFFGRMIPIFRSFISVPAGVERMSLPKFLLFTTAGSLIWNTLFVVAGYMLGENWTLVEEYVGVYSKAILGLVAVALAVFLVLRIRSMRRDRDDDSDSDSPIPPPLPGDGGSGSRRHPGDGGAAYRTADPGAGYGWDVEPAPTAGAPGPFHDRRRSEMPYVRGPGLEPGHPHASAQRPPTPESHGDGYYRSRNDRG</sequence>
<keyword evidence="6 8" id="KW-0472">Membrane</keyword>
<organism evidence="10 11">
    <name type="scientific">Stackebrandtia albiflava</name>
    <dbReference type="NCBI Taxonomy" id="406432"/>
    <lineage>
        <taxon>Bacteria</taxon>
        <taxon>Bacillati</taxon>
        <taxon>Actinomycetota</taxon>
        <taxon>Actinomycetes</taxon>
        <taxon>Glycomycetales</taxon>
        <taxon>Glycomycetaceae</taxon>
        <taxon>Stackebrandtia</taxon>
    </lineage>
</organism>
<dbReference type="InterPro" id="IPR051311">
    <property type="entry name" value="DedA_domain"/>
</dbReference>
<accession>A0A562V3V0</accession>
<dbReference type="Pfam" id="PF09335">
    <property type="entry name" value="VTT_dom"/>
    <property type="match status" value="1"/>
</dbReference>
<dbReference type="InterPro" id="IPR032816">
    <property type="entry name" value="VTT_dom"/>
</dbReference>
<comment type="caution">
    <text evidence="10">The sequence shown here is derived from an EMBL/GenBank/DDBJ whole genome shotgun (WGS) entry which is preliminary data.</text>
</comment>
<comment type="similarity">
    <text evidence="2">Belongs to the DedA family.</text>
</comment>
<reference evidence="10 11" key="1">
    <citation type="journal article" date="2013" name="Stand. Genomic Sci.">
        <title>Genomic Encyclopedia of Type Strains, Phase I: The one thousand microbial genomes (KMG-I) project.</title>
        <authorList>
            <person name="Kyrpides N.C."/>
            <person name="Woyke T."/>
            <person name="Eisen J.A."/>
            <person name="Garrity G."/>
            <person name="Lilburn T.G."/>
            <person name="Beck B.J."/>
            <person name="Whitman W.B."/>
            <person name="Hugenholtz P."/>
            <person name="Klenk H.P."/>
        </authorList>
    </citation>
    <scope>NUCLEOTIDE SEQUENCE [LARGE SCALE GENOMIC DNA]</scope>
    <source>
        <strain evidence="10 11">DSM 45044</strain>
    </source>
</reference>
<evidence type="ECO:0000256" key="6">
    <source>
        <dbReference type="ARBA" id="ARBA00023136"/>
    </source>
</evidence>
<evidence type="ECO:0000256" key="3">
    <source>
        <dbReference type="ARBA" id="ARBA00022475"/>
    </source>
</evidence>
<evidence type="ECO:0000256" key="5">
    <source>
        <dbReference type="ARBA" id="ARBA00022989"/>
    </source>
</evidence>
<evidence type="ECO:0000256" key="4">
    <source>
        <dbReference type="ARBA" id="ARBA00022692"/>
    </source>
</evidence>
<feature type="domain" description="VTT" evidence="9">
    <location>
        <begin position="40"/>
        <end position="168"/>
    </location>
</feature>
<keyword evidence="4 8" id="KW-0812">Transmembrane</keyword>
<keyword evidence="3" id="KW-1003">Cell membrane</keyword>
<dbReference type="GO" id="GO:0005886">
    <property type="term" value="C:plasma membrane"/>
    <property type="evidence" value="ECO:0007669"/>
    <property type="project" value="UniProtKB-SubCell"/>
</dbReference>
<dbReference type="AlphaFoldDB" id="A0A562V3V0"/>
<feature type="transmembrane region" description="Helical" evidence="8">
    <location>
        <begin position="147"/>
        <end position="170"/>
    </location>
</feature>
<proteinExistence type="inferred from homology"/>
<evidence type="ECO:0000259" key="9">
    <source>
        <dbReference type="Pfam" id="PF09335"/>
    </source>
</evidence>
<keyword evidence="5 8" id="KW-1133">Transmembrane helix</keyword>
<protein>
    <submittedName>
        <fullName evidence="10">Membrane protein DedA with SNARE-associated domain</fullName>
    </submittedName>
</protein>
<feature type="region of interest" description="Disordered" evidence="7">
    <location>
        <begin position="209"/>
        <end position="314"/>
    </location>
</feature>
<dbReference type="PANTHER" id="PTHR42709">
    <property type="entry name" value="ALKALINE PHOSPHATASE LIKE PROTEIN"/>
    <property type="match status" value="1"/>
</dbReference>
<evidence type="ECO:0000256" key="1">
    <source>
        <dbReference type="ARBA" id="ARBA00004651"/>
    </source>
</evidence>